<proteinExistence type="predicted"/>
<organism evidence="1 2">
    <name type="scientific">Pocillopora meandrina</name>
    <dbReference type="NCBI Taxonomy" id="46732"/>
    <lineage>
        <taxon>Eukaryota</taxon>
        <taxon>Metazoa</taxon>
        <taxon>Cnidaria</taxon>
        <taxon>Anthozoa</taxon>
        <taxon>Hexacorallia</taxon>
        <taxon>Scleractinia</taxon>
        <taxon>Astrocoeniina</taxon>
        <taxon>Pocilloporidae</taxon>
        <taxon>Pocillopora</taxon>
    </lineage>
</organism>
<dbReference type="Proteomes" id="UP001159428">
    <property type="component" value="Unassembled WGS sequence"/>
</dbReference>
<accession>A0AAU9XY81</accession>
<sequence>FLFSLSSPFNLAPRILSIQHGNASGKTDPLLGPSFGERELELFGDSNGQITGYSSLGASFDLRNVSLSSYETRYYLAGSQHFYPNQVEVFYYHVPSTPLGLENQTLPYNHLGCSTGPNEWLEVFLGKQYTLTHVALQLIGGGVDVSELKIQYEKTENGTKWTNFSKKIDGKEIPKV</sequence>
<comment type="caution">
    <text evidence="1">The sequence shown here is derived from an EMBL/GenBank/DDBJ whole genome shotgun (WGS) entry which is preliminary data.</text>
</comment>
<feature type="non-terminal residue" evidence="1">
    <location>
        <position position="176"/>
    </location>
</feature>
<keyword evidence="2" id="KW-1185">Reference proteome</keyword>
<reference evidence="1 2" key="1">
    <citation type="submission" date="2022-05" db="EMBL/GenBank/DDBJ databases">
        <authorList>
            <consortium name="Genoscope - CEA"/>
            <person name="William W."/>
        </authorList>
    </citation>
    <scope>NUCLEOTIDE SEQUENCE [LARGE SCALE GENOMIC DNA]</scope>
</reference>
<dbReference type="SUPFAM" id="SSF49785">
    <property type="entry name" value="Galactose-binding domain-like"/>
    <property type="match status" value="1"/>
</dbReference>
<dbReference type="AlphaFoldDB" id="A0AAU9XY81"/>
<protein>
    <recommendedName>
        <fullName evidence="3">F5/8 type C domain-containing protein</fullName>
    </recommendedName>
</protein>
<gene>
    <name evidence="1" type="ORF">PMEA_00033874</name>
</gene>
<evidence type="ECO:0008006" key="3">
    <source>
        <dbReference type="Google" id="ProtNLM"/>
    </source>
</evidence>
<feature type="non-terminal residue" evidence="1">
    <location>
        <position position="1"/>
    </location>
</feature>
<evidence type="ECO:0000313" key="2">
    <source>
        <dbReference type="Proteomes" id="UP001159428"/>
    </source>
</evidence>
<evidence type="ECO:0000313" key="1">
    <source>
        <dbReference type="EMBL" id="CAH3161623.1"/>
    </source>
</evidence>
<dbReference type="Gene3D" id="2.60.120.260">
    <property type="entry name" value="Galactose-binding domain-like"/>
    <property type="match status" value="1"/>
</dbReference>
<name>A0AAU9XY81_9CNID</name>
<dbReference type="InterPro" id="IPR008979">
    <property type="entry name" value="Galactose-bd-like_sf"/>
</dbReference>
<dbReference type="EMBL" id="CALNXJ010000080">
    <property type="protein sequence ID" value="CAH3161623.1"/>
    <property type="molecule type" value="Genomic_DNA"/>
</dbReference>